<dbReference type="Proteomes" id="UP000477911">
    <property type="component" value="Unassembled WGS sequence"/>
</dbReference>
<evidence type="ECO:0000313" key="3">
    <source>
        <dbReference type="Proteomes" id="UP000477911"/>
    </source>
</evidence>
<proteinExistence type="predicted"/>
<name>A0A6L7FYB4_9RHOB</name>
<accession>A0A6L7FYB4</accession>
<dbReference type="AlphaFoldDB" id="A0A6L7FYB4"/>
<feature type="compositionally biased region" description="Pro residues" evidence="1">
    <location>
        <begin position="227"/>
        <end position="236"/>
    </location>
</feature>
<comment type="caution">
    <text evidence="2">The sequence shown here is derived from an EMBL/GenBank/DDBJ whole genome shotgun (WGS) entry which is preliminary data.</text>
</comment>
<dbReference type="Gene3D" id="3.40.50.300">
    <property type="entry name" value="P-loop containing nucleotide triphosphate hydrolases"/>
    <property type="match status" value="1"/>
</dbReference>
<dbReference type="SUPFAM" id="SSF52540">
    <property type="entry name" value="P-loop containing nucleoside triphosphate hydrolases"/>
    <property type="match status" value="1"/>
</dbReference>
<evidence type="ECO:0000256" key="1">
    <source>
        <dbReference type="SAM" id="MobiDB-lite"/>
    </source>
</evidence>
<dbReference type="RefSeq" id="WP_160890791.1">
    <property type="nucleotide sequence ID" value="NZ_WUMU01000001.1"/>
</dbReference>
<feature type="region of interest" description="Disordered" evidence="1">
    <location>
        <begin position="225"/>
        <end position="248"/>
    </location>
</feature>
<sequence length="248" mass="27402">MSLDRSLLQRGSWQGAPELALGAEAGLRLARLHEACGAGRHAFAHFIGARALAEARARDDAEAPIYWISPAWNRAPLHAPGMAAFLDPGRVIFASPRRGEDLLWVLEEVLRSGLVPLAVAELDRLPTLTQVRRLHLAAEQGRDNGICAPLGLILTPGDGGAQGVESRWHVTPDHLRAERRLMALEHRLWRLERRRARMAPPRAWALHHHFSHDLALRDATGGFSLGPPLPPGPPPDMTVDWIPRPKRD</sequence>
<reference evidence="2 3" key="1">
    <citation type="submission" date="2019-12" db="EMBL/GenBank/DDBJ databases">
        <authorList>
            <person name="Li M."/>
        </authorList>
    </citation>
    <scope>NUCLEOTIDE SEQUENCE [LARGE SCALE GENOMIC DNA]</scope>
    <source>
        <strain evidence="2 3">GBMRC 2024</strain>
    </source>
</reference>
<evidence type="ECO:0008006" key="4">
    <source>
        <dbReference type="Google" id="ProtNLM"/>
    </source>
</evidence>
<organism evidence="2 3">
    <name type="scientific">Pseudooceanicola albus</name>
    <dbReference type="NCBI Taxonomy" id="2692189"/>
    <lineage>
        <taxon>Bacteria</taxon>
        <taxon>Pseudomonadati</taxon>
        <taxon>Pseudomonadota</taxon>
        <taxon>Alphaproteobacteria</taxon>
        <taxon>Rhodobacterales</taxon>
        <taxon>Paracoccaceae</taxon>
        <taxon>Pseudooceanicola</taxon>
    </lineage>
</organism>
<gene>
    <name evidence="2" type="ORF">GR170_00195</name>
</gene>
<protein>
    <recommendedName>
        <fullName evidence="4">Protein ImuA</fullName>
    </recommendedName>
</protein>
<dbReference type="InterPro" id="IPR027417">
    <property type="entry name" value="P-loop_NTPase"/>
</dbReference>
<keyword evidence="3" id="KW-1185">Reference proteome</keyword>
<evidence type="ECO:0000313" key="2">
    <source>
        <dbReference type="EMBL" id="MXN16238.1"/>
    </source>
</evidence>
<dbReference type="EMBL" id="WUMU01000001">
    <property type="protein sequence ID" value="MXN16238.1"/>
    <property type="molecule type" value="Genomic_DNA"/>
</dbReference>